<evidence type="ECO:0000313" key="2">
    <source>
        <dbReference type="EMBL" id="MDT2512837.1"/>
    </source>
</evidence>
<reference evidence="3 4" key="1">
    <citation type="submission" date="2018-12" db="EMBL/GenBank/DDBJ databases">
        <title>A novel vanA-carrying plasmid in a clinical isolate of Enterococcus avium.</title>
        <authorList>
            <person name="Bernasconi O.J."/>
            <person name="Luzzaro F."/>
            <person name="Endimiani A."/>
        </authorList>
    </citation>
    <scope>NUCLEOTIDE SEQUENCE [LARGE SCALE GENOMIC DNA]</scope>
    <source>
        <strain evidence="3 4">LC0559/18</strain>
    </source>
</reference>
<protein>
    <submittedName>
        <fullName evidence="2">ORF6C domain-containing protein</fullName>
    </submittedName>
</protein>
<dbReference type="Proteomes" id="UP001264335">
    <property type="component" value="Unassembled WGS sequence"/>
</dbReference>
<reference evidence="2 5" key="2">
    <citation type="submission" date="2023-03" db="EMBL/GenBank/DDBJ databases">
        <authorList>
            <person name="Shen W."/>
            <person name="Cai J."/>
        </authorList>
    </citation>
    <scope>NUCLEOTIDE SEQUENCE [LARGE SCALE GENOMIC DNA]</scope>
    <source>
        <strain evidence="2 5">Y2</strain>
    </source>
</reference>
<comment type="caution">
    <text evidence="3">The sequence shown here is derived from an EMBL/GenBank/DDBJ whole genome shotgun (WGS) entry which is preliminary data.</text>
</comment>
<dbReference type="InterPro" id="IPR018878">
    <property type="entry name" value="ORF6C_dom"/>
</dbReference>
<accession>A0A2N8PZ86</accession>
<dbReference type="Pfam" id="PF10552">
    <property type="entry name" value="ORF6C"/>
    <property type="match status" value="1"/>
</dbReference>
<dbReference type="EMBL" id="JARPWY010000002">
    <property type="protein sequence ID" value="MDT2512837.1"/>
    <property type="molecule type" value="Genomic_DNA"/>
</dbReference>
<dbReference type="EMBL" id="RYZS01000001">
    <property type="protein sequence ID" value="RVU93684.1"/>
    <property type="molecule type" value="Genomic_DNA"/>
</dbReference>
<evidence type="ECO:0000259" key="1">
    <source>
        <dbReference type="Pfam" id="PF10552"/>
    </source>
</evidence>
<gene>
    <name evidence="3" type="ORF">EK398_01730</name>
    <name evidence="2" type="ORF">P7D79_01200</name>
</gene>
<dbReference type="Proteomes" id="UP000288388">
    <property type="component" value="Unassembled WGS sequence"/>
</dbReference>
<evidence type="ECO:0000313" key="4">
    <source>
        <dbReference type="Proteomes" id="UP000288388"/>
    </source>
</evidence>
<dbReference type="RefSeq" id="WP_102871950.1">
    <property type="nucleotide sequence ID" value="NZ_JAQEWM010000003.1"/>
</dbReference>
<sequence>MSNQLLELEKTLENQLVLVKEMRLIKSDVSKMKEEITKDVQELRDSITLNRHEGAEIQSAVGKKAWDLAKEYFDHKVSDDLFLAKVGHFRGIIYKRLKETFNVPRYYDIRRIDFTRAKQVIEIVSLSNLKDYQLRLTARQKEIAYLNADDVEGLEIA</sequence>
<evidence type="ECO:0000313" key="3">
    <source>
        <dbReference type="EMBL" id="RVU93684.1"/>
    </source>
</evidence>
<feature type="domain" description="ORF6C" evidence="1">
    <location>
        <begin position="29"/>
        <end position="123"/>
    </location>
</feature>
<evidence type="ECO:0000313" key="5">
    <source>
        <dbReference type="Proteomes" id="UP001264335"/>
    </source>
</evidence>
<proteinExistence type="predicted"/>
<organism evidence="3 4">
    <name type="scientific">Enterococcus avium</name>
    <name type="common">Streptococcus avium</name>
    <dbReference type="NCBI Taxonomy" id="33945"/>
    <lineage>
        <taxon>Bacteria</taxon>
        <taxon>Bacillati</taxon>
        <taxon>Bacillota</taxon>
        <taxon>Bacilli</taxon>
        <taxon>Lactobacillales</taxon>
        <taxon>Enterococcaceae</taxon>
        <taxon>Enterococcus</taxon>
    </lineage>
</organism>
<dbReference type="AlphaFoldDB" id="A0A2N8PZ86"/>
<name>A0A2N8PZ86_ENTAV</name>